<keyword evidence="1 4" id="KW-0479">Metal-binding</keyword>
<comment type="caution">
    <text evidence="6">The sequence shown here is derived from an EMBL/GenBank/DDBJ whole genome shotgun (WGS) entry which is preliminary data.</text>
</comment>
<dbReference type="EMBL" id="JAGFMF010012202">
    <property type="protein sequence ID" value="KAG8505948.1"/>
    <property type="molecule type" value="Genomic_DNA"/>
</dbReference>
<dbReference type="Proteomes" id="UP000700334">
    <property type="component" value="Unassembled WGS sequence"/>
</dbReference>
<dbReference type="OrthoDB" id="8909291at2759"/>
<accession>A0A8J5ZRA2</accession>
<dbReference type="PANTHER" id="PTHR15468">
    <property type="entry name" value="ZNF185"/>
    <property type="match status" value="1"/>
</dbReference>
<dbReference type="SMART" id="SM00132">
    <property type="entry name" value="LIM"/>
    <property type="match status" value="1"/>
</dbReference>
<evidence type="ECO:0000256" key="1">
    <source>
        <dbReference type="ARBA" id="ARBA00022723"/>
    </source>
</evidence>
<evidence type="ECO:0000313" key="6">
    <source>
        <dbReference type="EMBL" id="KAG8505948.1"/>
    </source>
</evidence>
<evidence type="ECO:0000256" key="2">
    <source>
        <dbReference type="ARBA" id="ARBA00022833"/>
    </source>
</evidence>
<protein>
    <submittedName>
        <fullName evidence="6">Zinc finger protein 185</fullName>
    </submittedName>
</protein>
<evidence type="ECO:0000256" key="3">
    <source>
        <dbReference type="ARBA" id="ARBA00023038"/>
    </source>
</evidence>
<organism evidence="6 7">
    <name type="scientific">Galemys pyrenaicus</name>
    <name type="common">Iberian desman</name>
    <name type="synonym">Pyrenean desman</name>
    <dbReference type="NCBI Taxonomy" id="202257"/>
    <lineage>
        <taxon>Eukaryota</taxon>
        <taxon>Metazoa</taxon>
        <taxon>Chordata</taxon>
        <taxon>Craniata</taxon>
        <taxon>Vertebrata</taxon>
        <taxon>Euteleostomi</taxon>
        <taxon>Mammalia</taxon>
        <taxon>Eutheria</taxon>
        <taxon>Laurasiatheria</taxon>
        <taxon>Eulipotyphla</taxon>
        <taxon>Talpidae</taxon>
        <taxon>Galemys</taxon>
    </lineage>
</organism>
<name>A0A8J5ZRA2_GALPY</name>
<dbReference type="InterPro" id="IPR052621">
    <property type="entry name" value="Cell_Prolif/Cornif_Regul"/>
</dbReference>
<dbReference type="AlphaFoldDB" id="A0A8J5ZRA2"/>
<dbReference type="PROSITE" id="PS50023">
    <property type="entry name" value="LIM_DOMAIN_2"/>
    <property type="match status" value="1"/>
</dbReference>
<proteinExistence type="predicted"/>
<dbReference type="Pfam" id="PF00412">
    <property type="entry name" value="LIM"/>
    <property type="match status" value="1"/>
</dbReference>
<evidence type="ECO:0000256" key="4">
    <source>
        <dbReference type="PROSITE-ProRule" id="PRU00125"/>
    </source>
</evidence>
<dbReference type="PROSITE" id="PS00478">
    <property type="entry name" value="LIM_DOMAIN_1"/>
    <property type="match status" value="1"/>
</dbReference>
<dbReference type="InterPro" id="IPR001781">
    <property type="entry name" value="Znf_LIM"/>
</dbReference>
<keyword evidence="2 4" id="KW-0862">Zinc</keyword>
<feature type="domain" description="LIM zinc-binding" evidence="5">
    <location>
        <begin position="49"/>
        <end position="111"/>
    </location>
</feature>
<evidence type="ECO:0000313" key="7">
    <source>
        <dbReference type="Proteomes" id="UP000700334"/>
    </source>
</evidence>
<keyword evidence="3 4" id="KW-0440">LIM domain</keyword>
<keyword evidence="7" id="KW-1185">Reference proteome</keyword>
<dbReference type="PANTHER" id="PTHR15468:SF2">
    <property type="entry name" value="ZINC FINGER PROTEIN 185"/>
    <property type="match status" value="1"/>
</dbReference>
<reference evidence="6" key="1">
    <citation type="journal article" date="2021" name="Evol. Appl.">
        <title>The genome of the Pyrenean desman and the effects of bottlenecks and inbreeding on the genomic landscape of an endangered species.</title>
        <authorList>
            <person name="Escoda L."/>
            <person name="Castresana J."/>
        </authorList>
    </citation>
    <scope>NUCLEOTIDE SEQUENCE</scope>
    <source>
        <strain evidence="6">IBE-C5619</strain>
    </source>
</reference>
<gene>
    <name evidence="6" type="ORF">J0S82_006171</name>
</gene>
<sequence length="111" mass="12399">MLPSRVLWSGSHAYPPPITLCSASSIEDSLGMGKPRYGSTLYPERTTAGLCTYCSQEIRDGPKITLDHLGIRCHDYCFKCGVCSKPMGELLDRIFVHHDTVHCGQCYEKLF</sequence>
<dbReference type="Gene3D" id="2.10.110.10">
    <property type="entry name" value="Cysteine Rich Protein"/>
    <property type="match status" value="1"/>
</dbReference>
<dbReference type="GO" id="GO:0046872">
    <property type="term" value="F:metal ion binding"/>
    <property type="evidence" value="ECO:0007669"/>
    <property type="project" value="UniProtKB-KW"/>
</dbReference>
<evidence type="ECO:0000259" key="5">
    <source>
        <dbReference type="PROSITE" id="PS50023"/>
    </source>
</evidence>